<dbReference type="WBParaSite" id="nRc.2.0.1.t03359-RA">
    <property type="protein sequence ID" value="nRc.2.0.1.t03359-RA"/>
    <property type="gene ID" value="nRc.2.0.1.g03359"/>
</dbReference>
<reference evidence="2" key="1">
    <citation type="submission" date="2022-11" db="UniProtKB">
        <authorList>
            <consortium name="WormBaseParasite"/>
        </authorList>
    </citation>
    <scope>IDENTIFICATION</scope>
</reference>
<name>A0A915HNS7_ROMCU</name>
<sequence>MNLDDYYKDALAKLFDDRYLRAKDKPIVVNQVVATEEKCTEIAFEWLQLVQKFDELLVRQNETLKELTTVKQSASAEKQKQAKQQRPYCIYHKNNTNATDNCKALAYCCQQQQGSGFNHGMSNQYYGGDRAGRKRTPPGQEKPVEEVKHIFEPKEKEFEEAPQVEDYRPKGLASNALMAQLQAKDQDLRVIFKKLGVNSNTKSQSNFYIEEGNFLFLCKWTTMLNVLLELRQEMYARMAPQFYTSFGGHTEYCFPHYEANPIRGRDVSIPKGIHPDYTIKEKGKHVDGYDTLSEDEEFEGALLEKQIRARIIKKVVDMSRRLRAAIFQKYSTIGSARDLDNAYWQQGYDNANR</sequence>
<evidence type="ECO:0000313" key="1">
    <source>
        <dbReference type="Proteomes" id="UP000887565"/>
    </source>
</evidence>
<accession>A0A915HNS7</accession>
<organism evidence="1 2">
    <name type="scientific">Romanomermis culicivorax</name>
    <name type="common">Nematode worm</name>
    <dbReference type="NCBI Taxonomy" id="13658"/>
    <lineage>
        <taxon>Eukaryota</taxon>
        <taxon>Metazoa</taxon>
        <taxon>Ecdysozoa</taxon>
        <taxon>Nematoda</taxon>
        <taxon>Enoplea</taxon>
        <taxon>Dorylaimia</taxon>
        <taxon>Mermithida</taxon>
        <taxon>Mermithoidea</taxon>
        <taxon>Mermithidae</taxon>
        <taxon>Romanomermis</taxon>
    </lineage>
</organism>
<proteinExistence type="predicted"/>
<dbReference type="Proteomes" id="UP000887565">
    <property type="component" value="Unplaced"/>
</dbReference>
<keyword evidence="1" id="KW-1185">Reference proteome</keyword>
<evidence type="ECO:0000313" key="2">
    <source>
        <dbReference type="WBParaSite" id="nRc.2.0.1.t03359-RA"/>
    </source>
</evidence>
<protein>
    <submittedName>
        <fullName evidence="2">Uncharacterized protein</fullName>
    </submittedName>
</protein>
<dbReference type="AlphaFoldDB" id="A0A915HNS7"/>